<proteinExistence type="predicted"/>
<gene>
    <name evidence="1" type="ORF">g.106170</name>
</gene>
<dbReference type="OrthoDB" id="6611890at2759"/>
<reference evidence="1" key="1">
    <citation type="submission" date="2018-04" db="EMBL/GenBank/DDBJ databases">
        <title>Transcriptome assembly of Sipha flava.</title>
        <authorList>
            <person name="Scully E.D."/>
            <person name="Geib S.M."/>
            <person name="Palmer N.A."/>
            <person name="Koch K."/>
            <person name="Bradshaw J."/>
            <person name="Heng-Moss T."/>
            <person name="Sarath G."/>
        </authorList>
    </citation>
    <scope>NUCLEOTIDE SEQUENCE</scope>
</reference>
<organism evidence="1">
    <name type="scientific">Sipha flava</name>
    <name type="common">yellow sugarcane aphid</name>
    <dbReference type="NCBI Taxonomy" id="143950"/>
    <lineage>
        <taxon>Eukaryota</taxon>
        <taxon>Metazoa</taxon>
        <taxon>Ecdysozoa</taxon>
        <taxon>Arthropoda</taxon>
        <taxon>Hexapoda</taxon>
        <taxon>Insecta</taxon>
        <taxon>Pterygota</taxon>
        <taxon>Neoptera</taxon>
        <taxon>Paraneoptera</taxon>
        <taxon>Hemiptera</taxon>
        <taxon>Sternorrhyncha</taxon>
        <taxon>Aphidomorpha</taxon>
        <taxon>Aphidoidea</taxon>
        <taxon>Aphididae</taxon>
        <taxon>Sipha</taxon>
    </lineage>
</organism>
<sequence>MKRVIKNDHQQCSDSTFENYVQSWFRSTKTRFDREKISKNYKRVKNIGSISNRQFKRRIKAHLKTISNKSHTFNTQMKESSLICTSSTVISTCSTTISTPTNILVMSDSSTFQCSSTSDENSQLYSIIEDETLESVKMSDKLRSWVVKYNVPHNCCNFLLKIMKSEGLKVPNDIRTLMKTPKTHNIVNLTNGSYIHLGIKNMLLPILNKNNANIYIPYNILKIGINIDGLPIF</sequence>
<dbReference type="AlphaFoldDB" id="A0A2S2Q3S4"/>
<protein>
    <submittedName>
        <fullName evidence="1">Uncharacterized protein</fullName>
    </submittedName>
</protein>
<accession>A0A2S2Q3S4</accession>
<evidence type="ECO:0000313" key="1">
    <source>
        <dbReference type="EMBL" id="MBY72395.1"/>
    </source>
</evidence>
<name>A0A2S2Q3S4_9HEMI</name>
<dbReference type="EMBL" id="GGMS01003192">
    <property type="protein sequence ID" value="MBY72395.1"/>
    <property type="molecule type" value="Transcribed_RNA"/>
</dbReference>